<comment type="caution">
    <text evidence="1">The sequence shown here is derived from an EMBL/GenBank/DDBJ whole genome shotgun (WGS) entry which is preliminary data.</text>
</comment>
<dbReference type="SUPFAM" id="SSF54897">
    <property type="entry name" value="Protease propeptides/inhibitors"/>
    <property type="match status" value="1"/>
</dbReference>
<dbReference type="AlphaFoldDB" id="A0A8H6LUN8"/>
<reference evidence="1 2" key="1">
    <citation type="submission" date="2020-07" db="EMBL/GenBank/DDBJ databases">
        <title>Comparative genomics of pyrophilous fungi reveals a link between fire events and developmental genes.</title>
        <authorList>
            <consortium name="DOE Joint Genome Institute"/>
            <person name="Steindorff A.S."/>
            <person name="Carver A."/>
            <person name="Calhoun S."/>
            <person name="Stillman K."/>
            <person name="Liu H."/>
            <person name="Lipzen A."/>
            <person name="Pangilinan J."/>
            <person name="Labutti K."/>
            <person name="Bruns T.D."/>
            <person name="Grigoriev I.V."/>
        </authorList>
    </citation>
    <scope>NUCLEOTIDE SEQUENCE [LARGE SCALE GENOMIC DNA]</scope>
    <source>
        <strain evidence="1 2">CBS 144469</strain>
    </source>
</reference>
<keyword evidence="2" id="KW-1185">Reference proteome</keyword>
<accession>A0A8H6LUN8</accession>
<dbReference type="OrthoDB" id="19448at2759"/>
<gene>
    <name evidence="1" type="ORF">DFP72DRAFT_1078494</name>
</gene>
<sequence length="90" mass="10361">MAEHHETNLVEVERYPLKRESRYIVDLKYGTDPQAFNQRFREAHPDGPGARIEGGWGMSFFGAFDDESLYFLRSSPDVKSISEDAIMSIF</sequence>
<organism evidence="1 2">
    <name type="scientific">Ephemerocybe angulata</name>
    <dbReference type="NCBI Taxonomy" id="980116"/>
    <lineage>
        <taxon>Eukaryota</taxon>
        <taxon>Fungi</taxon>
        <taxon>Dikarya</taxon>
        <taxon>Basidiomycota</taxon>
        <taxon>Agaricomycotina</taxon>
        <taxon>Agaricomycetes</taxon>
        <taxon>Agaricomycetidae</taxon>
        <taxon>Agaricales</taxon>
        <taxon>Agaricineae</taxon>
        <taxon>Psathyrellaceae</taxon>
        <taxon>Ephemerocybe</taxon>
    </lineage>
</organism>
<name>A0A8H6LUN8_9AGAR</name>
<dbReference type="Proteomes" id="UP000521943">
    <property type="component" value="Unassembled WGS sequence"/>
</dbReference>
<evidence type="ECO:0000313" key="2">
    <source>
        <dbReference type="Proteomes" id="UP000521943"/>
    </source>
</evidence>
<protein>
    <submittedName>
        <fullName evidence="1">Uncharacterized protein</fullName>
    </submittedName>
</protein>
<evidence type="ECO:0000313" key="1">
    <source>
        <dbReference type="EMBL" id="KAF6744528.1"/>
    </source>
</evidence>
<proteinExistence type="predicted"/>
<dbReference type="EMBL" id="JACGCI010000119">
    <property type="protein sequence ID" value="KAF6744528.1"/>
    <property type="molecule type" value="Genomic_DNA"/>
</dbReference>